<dbReference type="VEuPathDB" id="VectorBase:BGLAX_027239"/>
<organism evidence="2 3">
    <name type="scientific">Biomphalaria glabrata</name>
    <name type="common">Bloodfluke planorb</name>
    <name type="synonym">Freshwater snail</name>
    <dbReference type="NCBI Taxonomy" id="6526"/>
    <lineage>
        <taxon>Eukaryota</taxon>
        <taxon>Metazoa</taxon>
        <taxon>Spiralia</taxon>
        <taxon>Lophotrochozoa</taxon>
        <taxon>Mollusca</taxon>
        <taxon>Gastropoda</taxon>
        <taxon>Heterobranchia</taxon>
        <taxon>Euthyneura</taxon>
        <taxon>Panpulmonata</taxon>
        <taxon>Hygrophila</taxon>
        <taxon>Lymnaeoidea</taxon>
        <taxon>Planorbidae</taxon>
        <taxon>Biomphalaria</taxon>
    </lineage>
</organism>
<sequence>MPEQELNPAATKFISSLVRSLQILCNGQVEFNESIELVGHINVKIDHIYKFDYIVDEQVSKEGEDSSTTFLSNSYHSCRPTKQTHKKANPAELEQDVIFSEIPTDSQRRLKQMKNMHELEKQPESTALQRENSHQNYSVSVDKHCNEPNQMVVKLEGGEDSNDCMVLPASPVDYEGEANRTESYSVPGPSSSFDESNGNQAILTRKRRKAVNQNMVAESNNLYMSVEKIQNSSSNSRKEMSTNDNIEAQNKTQVTISLHPSFISQSTPCEGLSSENLMEKDLSYSLPSQSTPNKSVTKNEIPIDNNVSEPNVPLTSSNCSHPVHDLKQLVIKLAALCDLPSIQDEFMPCPSRYIMGPTEDDIRQAKKKFLEVVDKEKLKKIKEVLKMKKSKQKKQRLKALLIESGFSNEQLLLLAQDANIKKKRISWKSVPDGQQGKELLLKEHRKALRVKTQERHQKLLEMAEMLKRNQVNDPGITVVSKNGGKKCILHKSFVSVVSHNTQQLSLENIDEVAETLSGKSRKATLVQQSCQDKSKEQMKVEYTRRVCVKKKMKQIVAKMLAEISDAGYRVVVTSTIGSEVGSHSAELTVIPLKVDDFWPETKQSDVKPELTEDEYAKQLEREQILEKQKANEEKMKEMEIKLVRILTGAEEMFVPARKRYNPGEARPTDAERMKEYRKKLKQDPEKYQVYRQKRVMNKRRRRLGEYAAKVRVTNAGSAVSVIPTAPVTEEAHGSQTIGGLVSITQPVGGVSMHCSQVYDHPSSHQPTASVVNVHHGTQYVGQVAGMHPSHHQQQSISYGNEMDIVELIAATHNVQNQHFG</sequence>
<dbReference type="OrthoDB" id="6138932at2759"/>
<reference evidence="2" key="1">
    <citation type="submission" date="2020-05" db="UniProtKB">
        <authorList>
            <consortium name="EnsemblMetazoa"/>
        </authorList>
    </citation>
    <scope>IDENTIFICATION</scope>
    <source>
        <strain evidence="2">BB02</strain>
    </source>
</reference>
<feature type="compositionally biased region" description="Polar residues" evidence="1">
    <location>
        <begin position="285"/>
        <end position="298"/>
    </location>
</feature>
<accession>A0A2C9LHF4</accession>
<dbReference type="EnsemblMetazoa" id="BGLB031153-RB">
    <property type="protein sequence ID" value="BGLB031153-PB"/>
    <property type="gene ID" value="BGLB031153"/>
</dbReference>
<evidence type="ECO:0000313" key="2">
    <source>
        <dbReference type="EnsemblMetazoa" id="BGLB031153-PB"/>
    </source>
</evidence>
<dbReference type="AlphaFoldDB" id="A0A2C9LHF4"/>
<dbReference type="KEGG" id="bgt:106060741"/>
<evidence type="ECO:0000313" key="3">
    <source>
        <dbReference type="Proteomes" id="UP000076420"/>
    </source>
</evidence>
<feature type="region of interest" description="Disordered" evidence="1">
    <location>
        <begin position="284"/>
        <end position="304"/>
    </location>
</feature>
<name>A0A2C9LHF4_BIOGL</name>
<dbReference type="VEuPathDB" id="VectorBase:BGLB031153"/>
<protein>
    <submittedName>
        <fullName evidence="2">Uncharacterized protein</fullName>
    </submittedName>
</protein>
<evidence type="ECO:0000256" key="1">
    <source>
        <dbReference type="SAM" id="MobiDB-lite"/>
    </source>
</evidence>
<gene>
    <name evidence="2" type="primary">106060741</name>
</gene>
<proteinExistence type="predicted"/>
<dbReference type="Proteomes" id="UP000076420">
    <property type="component" value="Unassembled WGS sequence"/>
</dbReference>
<dbReference type="RefSeq" id="XP_013074181.2">
    <property type="nucleotide sequence ID" value="XM_013218727.2"/>
</dbReference>